<dbReference type="Gene3D" id="3.40.50.300">
    <property type="entry name" value="P-loop containing nucleotide triphosphate hydrolases"/>
    <property type="match status" value="1"/>
</dbReference>
<dbReference type="SUPFAM" id="SSF52540">
    <property type="entry name" value="P-loop containing nucleoside triphosphate hydrolases"/>
    <property type="match status" value="1"/>
</dbReference>
<dbReference type="PANTHER" id="PTHR42788:SF13">
    <property type="entry name" value="ALIPHATIC SULFONATES IMPORT ATP-BINDING PROTEIN SSUB"/>
    <property type="match status" value="1"/>
</dbReference>
<keyword evidence="1" id="KW-0813">Transport</keyword>
<dbReference type="GO" id="GO:0005524">
    <property type="term" value="F:ATP binding"/>
    <property type="evidence" value="ECO:0007669"/>
    <property type="project" value="UniProtKB-KW"/>
</dbReference>
<dbReference type="CDD" id="cd03293">
    <property type="entry name" value="ABC_NrtD_SsuB_transporters"/>
    <property type="match status" value="1"/>
</dbReference>
<keyword evidence="6" id="KW-1185">Reference proteome</keyword>
<keyword evidence="3" id="KW-0067">ATP-binding</keyword>
<dbReference type="Pfam" id="PF00005">
    <property type="entry name" value="ABC_tran"/>
    <property type="match status" value="1"/>
</dbReference>
<evidence type="ECO:0000256" key="1">
    <source>
        <dbReference type="ARBA" id="ARBA00022448"/>
    </source>
</evidence>
<gene>
    <name evidence="5" type="primary">ssuB_1</name>
    <name evidence="5" type="ORF">Acy02nite_03160</name>
</gene>
<dbReference type="InterPro" id="IPR017871">
    <property type="entry name" value="ABC_transporter-like_CS"/>
</dbReference>
<keyword evidence="2" id="KW-0547">Nucleotide-binding</keyword>
<evidence type="ECO:0000256" key="2">
    <source>
        <dbReference type="ARBA" id="ARBA00022741"/>
    </source>
</evidence>
<dbReference type="InterPro" id="IPR027417">
    <property type="entry name" value="P-loop_NTPase"/>
</dbReference>
<dbReference type="Proteomes" id="UP000619479">
    <property type="component" value="Unassembled WGS sequence"/>
</dbReference>
<organism evidence="5 6">
    <name type="scientific">Actinoplanes cyaneus</name>
    <dbReference type="NCBI Taxonomy" id="52696"/>
    <lineage>
        <taxon>Bacteria</taxon>
        <taxon>Bacillati</taxon>
        <taxon>Actinomycetota</taxon>
        <taxon>Actinomycetes</taxon>
        <taxon>Micromonosporales</taxon>
        <taxon>Micromonosporaceae</taxon>
        <taxon>Actinoplanes</taxon>
    </lineage>
</organism>
<name>A0A919LXZ3_9ACTN</name>
<dbReference type="PROSITE" id="PS50893">
    <property type="entry name" value="ABC_TRANSPORTER_2"/>
    <property type="match status" value="1"/>
</dbReference>
<reference evidence="5" key="1">
    <citation type="submission" date="2021-01" db="EMBL/GenBank/DDBJ databases">
        <title>Whole genome shotgun sequence of Actinoplanes cyaneus NBRC 14990.</title>
        <authorList>
            <person name="Komaki H."/>
            <person name="Tamura T."/>
        </authorList>
    </citation>
    <scope>NUCLEOTIDE SEQUENCE</scope>
    <source>
        <strain evidence="5">NBRC 14990</strain>
    </source>
</reference>
<dbReference type="InterPro" id="IPR050166">
    <property type="entry name" value="ABC_transporter_ATP-bind"/>
</dbReference>
<evidence type="ECO:0000313" key="5">
    <source>
        <dbReference type="EMBL" id="GID62435.1"/>
    </source>
</evidence>
<evidence type="ECO:0000313" key="6">
    <source>
        <dbReference type="Proteomes" id="UP000619479"/>
    </source>
</evidence>
<dbReference type="PANTHER" id="PTHR42788">
    <property type="entry name" value="TAURINE IMPORT ATP-BINDING PROTEIN-RELATED"/>
    <property type="match status" value="1"/>
</dbReference>
<dbReference type="InterPro" id="IPR003593">
    <property type="entry name" value="AAA+_ATPase"/>
</dbReference>
<comment type="caution">
    <text evidence="5">The sequence shown here is derived from an EMBL/GenBank/DDBJ whole genome shotgun (WGS) entry which is preliminary data.</text>
</comment>
<protein>
    <submittedName>
        <fullName evidence="5">ABC transporter</fullName>
    </submittedName>
</protein>
<dbReference type="GO" id="GO:0016887">
    <property type="term" value="F:ATP hydrolysis activity"/>
    <property type="evidence" value="ECO:0007669"/>
    <property type="project" value="InterPro"/>
</dbReference>
<dbReference type="AlphaFoldDB" id="A0A919LXZ3"/>
<dbReference type="InterPro" id="IPR003439">
    <property type="entry name" value="ABC_transporter-like_ATP-bd"/>
</dbReference>
<evidence type="ECO:0000259" key="4">
    <source>
        <dbReference type="PROSITE" id="PS50893"/>
    </source>
</evidence>
<evidence type="ECO:0000256" key="3">
    <source>
        <dbReference type="ARBA" id="ARBA00022840"/>
    </source>
</evidence>
<dbReference type="RefSeq" id="WP_203737859.1">
    <property type="nucleotide sequence ID" value="NZ_BAAAUC010000002.1"/>
</dbReference>
<proteinExistence type="predicted"/>
<dbReference type="PROSITE" id="PS00211">
    <property type="entry name" value="ABC_TRANSPORTER_1"/>
    <property type="match status" value="1"/>
</dbReference>
<accession>A0A919LXZ3</accession>
<dbReference type="SMART" id="SM00382">
    <property type="entry name" value="AAA"/>
    <property type="match status" value="1"/>
</dbReference>
<sequence length="259" mass="28398">MAETPLVRAAGLGKSFRGRRSTTQAIADIGFEQAPGEFLGVVGPSGCGKTTLLRCLAGLERPDTGTVEFDGRPVTGIPDAVSVVFQDYHRSLFPWLTAGENVRFPIRDRGRAAGREQAREALDRVGLAGFADHHPFQLSGGMQQRVAIARAIVSRPRFLLMDEPFASVDAQTRAVLEQLTVTITAELGLTVLLITHDIDEAILMADRVLVLSARPSRVLREVPIDLDRPRDEVETRALPLFQDYRREIHRVIANPGTAD</sequence>
<dbReference type="EMBL" id="BOMH01000002">
    <property type="protein sequence ID" value="GID62435.1"/>
    <property type="molecule type" value="Genomic_DNA"/>
</dbReference>
<feature type="domain" description="ABC transporter" evidence="4">
    <location>
        <begin position="7"/>
        <end position="238"/>
    </location>
</feature>